<keyword evidence="2" id="KW-1185">Reference proteome</keyword>
<protein>
    <submittedName>
        <fullName evidence="1">Uncharacterized protein</fullName>
    </submittedName>
</protein>
<evidence type="ECO:0000313" key="2">
    <source>
        <dbReference type="Proteomes" id="UP000324222"/>
    </source>
</evidence>
<sequence length="71" mass="8093">MAEGESKRPQSLGLQPCVWMFNYQWVAYQVRILSENTRLLILDRQLATKGCARASRELNIEQGPEMNGPQA</sequence>
<reference evidence="1 2" key="1">
    <citation type="submission" date="2019-05" db="EMBL/GenBank/DDBJ databases">
        <title>Another draft genome of Portunus trituberculatus and its Hox gene families provides insights of decapod evolution.</title>
        <authorList>
            <person name="Jeong J.-H."/>
            <person name="Song I."/>
            <person name="Kim S."/>
            <person name="Choi T."/>
            <person name="Kim D."/>
            <person name="Ryu S."/>
            <person name="Kim W."/>
        </authorList>
    </citation>
    <scope>NUCLEOTIDE SEQUENCE [LARGE SCALE GENOMIC DNA]</scope>
    <source>
        <tissue evidence="1">Muscle</tissue>
    </source>
</reference>
<proteinExistence type="predicted"/>
<dbReference type="EMBL" id="VSRR010004108">
    <property type="protein sequence ID" value="MPC38584.1"/>
    <property type="molecule type" value="Genomic_DNA"/>
</dbReference>
<accession>A0A5B7F1W2</accession>
<name>A0A5B7F1W2_PORTR</name>
<evidence type="ECO:0000313" key="1">
    <source>
        <dbReference type="EMBL" id="MPC38584.1"/>
    </source>
</evidence>
<dbReference type="Proteomes" id="UP000324222">
    <property type="component" value="Unassembled WGS sequence"/>
</dbReference>
<gene>
    <name evidence="1" type="ORF">E2C01_032093</name>
</gene>
<organism evidence="1 2">
    <name type="scientific">Portunus trituberculatus</name>
    <name type="common">Swimming crab</name>
    <name type="synonym">Neptunus trituberculatus</name>
    <dbReference type="NCBI Taxonomy" id="210409"/>
    <lineage>
        <taxon>Eukaryota</taxon>
        <taxon>Metazoa</taxon>
        <taxon>Ecdysozoa</taxon>
        <taxon>Arthropoda</taxon>
        <taxon>Crustacea</taxon>
        <taxon>Multicrustacea</taxon>
        <taxon>Malacostraca</taxon>
        <taxon>Eumalacostraca</taxon>
        <taxon>Eucarida</taxon>
        <taxon>Decapoda</taxon>
        <taxon>Pleocyemata</taxon>
        <taxon>Brachyura</taxon>
        <taxon>Eubrachyura</taxon>
        <taxon>Portunoidea</taxon>
        <taxon>Portunidae</taxon>
        <taxon>Portuninae</taxon>
        <taxon>Portunus</taxon>
    </lineage>
</organism>
<comment type="caution">
    <text evidence="1">The sequence shown here is derived from an EMBL/GenBank/DDBJ whole genome shotgun (WGS) entry which is preliminary data.</text>
</comment>
<dbReference type="AlphaFoldDB" id="A0A5B7F1W2"/>